<evidence type="ECO:0000313" key="2">
    <source>
        <dbReference type="Proteomes" id="UP000324800"/>
    </source>
</evidence>
<sequence>MMSVDERASSRELKQDCRFYVQEEQRLSMIEYKNVGRKKAEDDVYNEKLAQGNIYEQKGEDKITGIIN</sequence>
<organism evidence="1 2">
    <name type="scientific">Streblomastix strix</name>
    <dbReference type="NCBI Taxonomy" id="222440"/>
    <lineage>
        <taxon>Eukaryota</taxon>
        <taxon>Metamonada</taxon>
        <taxon>Preaxostyla</taxon>
        <taxon>Oxymonadida</taxon>
        <taxon>Streblomastigidae</taxon>
        <taxon>Streblomastix</taxon>
    </lineage>
</organism>
<comment type="caution">
    <text evidence="1">The sequence shown here is derived from an EMBL/GenBank/DDBJ whole genome shotgun (WGS) entry which is preliminary data.</text>
</comment>
<dbReference type="EMBL" id="SNRW01000823">
    <property type="protein sequence ID" value="KAA6399088.1"/>
    <property type="molecule type" value="Genomic_DNA"/>
</dbReference>
<dbReference type="AlphaFoldDB" id="A0A5J4WVQ0"/>
<name>A0A5J4WVQ0_9EUKA</name>
<accession>A0A5J4WVQ0</accession>
<evidence type="ECO:0000313" key="1">
    <source>
        <dbReference type="EMBL" id="KAA6399088.1"/>
    </source>
</evidence>
<gene>
    <name evidence="1" type="ORF">EZS28_005384</name>
</gene>
<dbReference type="Proteomes" id="UP000324800">
    <property type="component" value="Unassembled WGS sequence"/>
</dbReference>
<protein>
    <submittedName>
        <fullName evidence="1">Uncharacterized protein</fullName>
    </submittedName>
</protein>
<proteinExistence type="predicted"/>
<reference evidence="1 2" key="1">
    <citation type="submission" date="2019-03" db="EMBL/GenBank/DDBJ databases">
        <title>Single cell metagenomics reveals metabolic interactions within the superorganism composed of flagellate Streblomastix strix and complex community of Bacteroidetes bacteria on its surface.</title>
        <authorList>
            <person name="Treitli S.C."/>
            <person name="Kolisko M."/>
            <person name="Husnik F."/>
            <person name="Keeling P."/>
            <person name="Hampl V."/>
        </authorList>
    </citation>
    <scope>NUCLEOTIDE SEQUENCE [LARGE SCALE GENOMIC DNA]</scope>
    <source>
        <strain evidence="1">ST1C</strain>
    </source>
</reference>